<feature type="domain" description="Mur ligase N-terminal catalytic" evidence="17">
    <location>
        <begin position="49"/>
        <end position="123"/>
    </location>
</feature>
<evidence type="ECO:0000256" key="16">
    <source>
        <dbReference type="SAM" id="Phobius"/>
    </source>
</evidence>
<evidence type="ECO:0000256" key="2">
    <source>
        <dbReference type="ARBA" id="ARBA00004752"/>
    </source>
</evidence>
<dbReference type="InterPro" id="IPR036565">
    <property type="entry name" value="Mur-like_cat_sf"/>
</dbReference>
<dbReference type="GO" id="GO:0051301">
    <property type="term" value="P:cell division"/>
    <property type="evidence" value="ECO:0007669"/>
    <property type="project" value="UniProtKB-KW"/>
</dbReference>
<keyword evidence="11 14" id="KW-0131">Cell cycle</keyword>
<keyword evidence="9 14" id="KW-0133">Cell shape</keyword>
<dbReference type="PANTHER" id="PTHR43445">
    <property type="entry name" value="UDP-N-ACETYLMURAMATE--L-ALANINE LIGASE-RELATED"/>
    <property type="match status" value="1"/>
</dbReference>
<dbReference type="AlphaFoldDB" id="A0A2H0RHU4"/>
<comment type="function">
    <text evidence="14">Cell wall formation.</text>
</comment>
<sequence length="472" mass="51082">MINLQTIKKAHFIGIGGIGVSAIARMFIPRSFSEEGLGSKSSSEGGSVQVSGSDRSPSPITAGLEQLGVKIFYEQKAENITADLDLVVYTIAIPKDHPELARARELGITCLSYPEVLGLISADKFTIAVAGTHGKTTTTAMIAEMMIAADLDPTVIVGSLMMPMHPEDSPLGAAQGESLGHTNFIAGRSDYLVVEACEYRRSFLNINPKIIVITNIDADHLDYYKDLNEIQNAFAEFAGRLPADGYLICDSSDLLLQPAIASAEKNGAKVIDYRQIKIDDLALQVPGAHNLKNAQVALAVGEILKVDQTKMFEALNDFKGTWRRFEFKGQTKTGALVYDDYAHHPTEIVATIQGARELMVKNNLTGRLLVAFQPHLYSRTKLLKTDFATALSLADQIFLLPIYAAREPLDPEISSEILAAAIKLKNPKVKVLSGLTEAPKSLVAQTGPGDLVLVMGAGDVVTVSERLVEFRT</sequence>
<dbReference type="InterPro" id="IPR000713">
    <property type="entry name" value="Mur_ligase_N"/>
</dbReference>
<evidence type="ECO:0000256" key="15">
    <source>
        <dbReference type="SAM" id="MobiDB-lite"/>
    </source>
</evidence>
<feature type="transmembrane region" description="Helical" evidence="16">
    <location>
        <begin position="12"/>
        <end position="28"/>
    </location>
</feature>
<dbReference type="SUPFAM" id="SSF53623">
    <property type="entry name" value="MurD-like peptide ligases, catalytic domain"/>
    <property type="match status" value="1"/>
</dbReference>
<keyword evidence="10 14" id="KW-0573">Peptidoglycan synthesis</keyword>
<keyword evidence="12 14" id="KW-0961">Cell wall biogenesis/degradation</keyword>
<dbReference type="GO" id="GO:0071555">
    <property type="term" value="P:cell wall organization"/>
    <property type="evidence" value="ECO:0007669"/>
    <property type="project" value="UniProtKB-KW"/>
</dbReference>
<evidence type="ECO:0000256" key="1">
    <source>
        <dbReference type="ARBA" id="ARBA00004496"/>
    </source>
</evidence>
<evidence type="ECO:0000256" key="13">
    <source>
        <dbReference type="ARBA" id="ARBA00047833"/>
    </source>
</evidence>
<dbReference type="InterPro" id="IPR005758">
    <property type="entry name" value="UDP-N-AcMur_Ala_ligase_MurC"/>
</dbReference>
<keyword evidence="16" id="KW-0812">Transmembrane</keyword>
<keyword evidence="4 14" id="KW-0963">Cytoplasm</keyword>
<evidence type="ECO:0000256" key="5">
    <source>
        <dbReference type="ARBA" id="ARBA00022598"/>
    </source>
</evidence>
<dbReference type="Gene3D" id="3.90.190.20">
    <property type="entry name" value="Mur ligase, C-terminal domain"/>
    <property type="match status" value="1"/>
</dbReference>
<keyword evidence="7 14" id="KW-0547">Nucleotide-binding</keyword>
<dbReference type="SUPFAM" id="SSF51984">
    <property type="entry name" value="MurCD N-terminal domain"/>
    <property type="match status" value="1"/>
</dbReference>
<evidence type="ECO:0000256" key="11">
    <source>
        <dbReference type="ARBA" id="ARBA00023306"/>
    </source>
</evidence>
<dbReference type="NCBIfam" id="TIGR01082">
    <property type="entry name" value="murC"/>
    <property type="match status" value="1"/>
</dbReference>
<evidence type="ECO:0000256" key="10">
    <source>
        <dbReference type="ARBA" id="ARBA00022984"/>
    </source>
</evidence>
<evidence type="ECO:0000259" key="18">
    <source>
        <dbReference type="Pfam" id="PF02875"/>
    </source>
</evidence>
<evidence type="ECO:0000256" key="14">
    <source>
        <dbReference type="HAMAP-Rule" id="MF_00046"/>
    </source>
</evidence>
<keyword evidence="6 14" id="KW-0132">Cell division</keyword>
<dbReference type="Gene3D" id="3.40.1190.10">
    <property type="entry name" value="Mur-like, catalytic domain"/>
    <property type="match status" value="1"/>
</dbReference>
<accession>A0A2H0RHU4</accession>
<comment type="catalytic activity">
    <reaction evidence="13 14">
        <text>UDP-N-acetyl-alpha-D-muramate + L-alanine + ATP = UDP-N-acetyl-alpha-D-muramoyl-L-alanine + ADP + phosphate + H(+)</text>
        <dbReference type="Rhea" id="RHEA:23372"/>
        <dbReference type="ChEBI" id="CHEBI:15378"/>
        <dbReference type="ChEBI" id="CHEBI:30616"/>
        <dbReference type="ChEBI" id="CHEBI:43474"/>
        <dbReference type="ChEBI" id="CHEBI:57972"/>
        <dbReference type="ChEBI" id="CHEBI:70757"/>
        <dbReference type="ChEBI" id="CHEBI:83898"/>
        <dbReference type="ChEBI" id="CHEBI:456216"/>
        <dbReference type="EC" id="6.3.2.8"/>
    </reaction>
</comment>
<dbReference type="Pfam" id="PF08245">
    <property type="entry name" value="Mur_ligase_M"/>
    <property type="match status" value="1"/>
</dbReference>
<keyword evidence="16" id="KW-1133">Transmembrane helix</keyword>
<dbReference type="InterPro" id="IPR036615">
    <property type="entry name" value="Mur_ligase_C_dom_sf"/>
</dbReference>
<dbReference type="GO" id="GO:0005524">
    <property type="term" value="F:ATP binding"/>
    <property type="evidence" value="ECO:0007669"/>
    <property type="project" value="UniProtKB-UniRule"/>
</dbReference>
<dbReference type="InterPro" id="IPR050061">
    <property type="entry name" value="MurCDEF_pg_biosynth"/>
</dbReference>
<evidence type="ECO:0000256" key="8">
    <source>
        <dbReference type="ARBA" id="ARBA00022840"/>
    </source>
</evidence>
<evidence type="ECO:0000259" key="19">
    <source>
        <dbReference type="Pfam" id="PF08245"/>
    </source>
</evidence>
<dbReference type="Proteomes" id="UP000230431">
    <property type="component" value="Unassembled WGS sequence"/>
</dbReference>
<feature type="domain" description="Mur ligase central" evidence="19">
    <location>
        <begin position="129"/>
        <end position="273"/>
    </location>
</feature>
<evidence type="ECO:0000313" key="21">
    <source>
        <dbReference type="Proteomes" id="UP000230431"/>
    </source>
</evidence>
<comment type="pathway">
    <text evidence="2 14">Cell wall biogenesis; peptidoglycan biosynthesis.</text>
</comment>
<name>A0A2H0RHU4_9BACT</name>
<comment type="subcellular location">
    <subcellularLocation>
        <location evidence="1 14">Cytoplasm</location>
    </subcellularLocation>
</comment>
<dbReference type="HAMAP" id="MF_00046">
    <property type="entry name" value="MurC"/>
    <property type="match status" value="1"/>
</dbReference>
<dbReference type="Pfam" id="PF02875">
    <property type="entry name" value="Mur_ligase_C"/>
    <property type="match status" value="1"/>
</dbReference>
<evidence type="ECO:0000256" key="6">
    <source>
        <dbReference type="ARBA" id="ARBA00022618"/>
    </source>
</evidence>
<gene>
    <name evidence="14 20" type="primary">murC</name>
    <name evidence="20" type="ORF">COV08_01745</name>
</gene>
<keyword evidence="5 14" id="KW-0436">Ligase</keyword>
<comment type="caution">
    <text evidence="20">The sequence shown here is derived from an EMBL/GenBank/DDBJ whole genome shotgun (WGS) entry which is preliminary data.</text>
</comment>
<dbReference type="EC" id="6.3.2.8" evidence="3 14"/>
<dbReference type="InterPro" id="IPR004101">
    <property type="entry name" value="Mur_ligase_C"/>
</dbReference>
<evidence type="ECO:0000256" key="3">
    <source>
        <dbReference type="ARBA" id="ARBA00012211"/>
    </source>
</evidence>
<evidence type="ECO:0000313" key="20">
    <source>
        <dbReference type="EMBL" id="PIR46121.1"/>
    </source>
</evidence>
<evidence type="ECO:0000259" key="17">
    <source>
        <dbReference type="Pfam" id="PF01225"/>
    </source>
</evidence>
<evidence type="ECO:0000256" key="9">
    <source>
        <dbReference type="ARBA" id="ARBA00022960"/>
    </source>
</evidence>
<dbReference type="UniPathway" id="UPA00219"/>
<dbReference type="Gene3D" id="3.40.50.720">
    <property type="entry name" value="NAD(P)-binding Rossmann-like Domain"/>
    <property type="match status" value="1"/>
</dbReference>
<feature type="binding site" evidence="14">
    <location>
        <begin position="131"/>
        <end position="137"/>
    </location>
    <ligand>
        <name>ATP</name>
        <dbReference type="ChEBI" id="CHEBI:30616"/>
    </ligand>
</feature>
<dbReference type="EMBL" id="PCYK01000012">
    <property type="protein sequence ID" value="PIR46121.1"/>
    <property type="molecule type" value="Genomic_DNA"/>
</dbReference>
<dbReference type="CDD" id="cd01983">
    <property type="entry name" value="SIMIBI"/>
    <property type="match status" value="1"/>
</dbReference>
<dbReference type="GO" id="GO:0009252">
    <property type="term" value="P:peptidoglycan biosynthetic process"/>
    <property type="evidence" value="ECO:0007669"/>
    <property type="project" value="UniProtKB-UniRule"/>
</dbReference>
<dbReference type="GO" id="GO:0005737">
    <property type="term" value="C:cytoplasm"/>
    <property type="evidence" value="ECO:0007669"/>
    <property type="project" value="UniProtKB-SubCell"/>
</dbReference>
<evidence type="ECO:0000256" key="4">
    <source>
        <dbReference type="ARBA" id="ARBA00022490"/>
    </source>
</evidence>
<comment type="similarity">
    <text evidence="14">Belongs to the MurCDEF family.</text>
</comment>
<evidence type="ECO:0000256" key="7">
    <source>
        <dbReference type="ARBA" id="ARBA00022741"/>
    </source>
</evidence>
<dbReference type="InterPro" id="IPR013221">
    <property type="entry name" value="Mur_ligase_cen"/>
</dbReference>
<proteinExistence type="inferred from homology"/>
<dbReference type="PANTHER" id="PTHR43445:SF3">
    <property type="entry name" value="UDP-N-ACETYLMURAMATE--L-ALANINE LIGASE"/>
    <property type="match status" value="1"/>
</dbReference>
<feature type="compositionally biased region" description="Low complexity" evidence="15">
    <location>
        <begin position="35"/>
        <end position="53"/>
    </location>
</feature>
<dbReference type="Pfam" id="PF01225">
    <property type="entry name" value="Mur_ligase"/>
    <property type="match status" value="1"/>
</dbReference>
<protein>
    <recommendedName>
        <fullName evidence="3 14">UDP-N-acetylmuramate--L-alanine ligase</fullName>
        <ecNumber evidence="3 14">6.3.2.8</ecNumber>
    </recommendedName>
    <alternativeName>
        <fullName evidence="14">UDP-N-acetylmuramoyl-L-alanine synthetase</fullName>
    </alternativeName>
</protein>
<dbReference type="GO" id="GO:0008763">
    <property type="term" value="F:UDP-N-acetylmuramate-L-alanine ligase activity"/>
    <property type="evidence" value="ECO:0007669"/>
    <property type="project" value="UniProtKB-UniRule"/>
</dbReference>
<keyword evidence="8 14" id="KW-0067">ATP-binding</keyword>
<dbReference type="GO" id="GO:0008360">
    <property type="term" value="P:regulation of cell shape"/>
    <property type="evidence" value="ECO:0007669"/>
    <property type="project" value="UniProtKB-KW"/>
</dbReference>
<keyword evidence="16" id="KW-0472">Membrane</keyword>
<feature type="domain" description="Mur ligase C-terminal" evidence="18">
    <location>
        <begin position="323"/>
        <end position="458"/>
    </location>
</feature>
<evidence type="ECO:0000256" key="12">
    <source>
        <dbReference type="ARBA" id="ARBA00023316"/>
    </source>
</evidence>
<organism evidence="20 21">
    <name type="scientific">Candidatus Vogelbacteria bacterium CG10_big_fil_rev_8_21_14_0_10_49_38</name>
    <dbReference type="NCBI Taxonomy" id="1975043"/>
    <lineage>
        <taxon>Bacteria</taxon>
        <taxon>Candidatus Vogeliibacteriota</taxon>
    </lineage>
</organism>
<feature type="region of interest" description="Disordered" evidence="15">
    <location>
        <begin position="35"/>
        <end position="59"/>
    </location>
</feature>
<reference evidence="20 21" key="1">
    <citation type="submission" date="2017-09" db="EMBL/GenBank/DDBJ databases">
        <title>Depth-based differentiation of microbial function through sediment-hosted aquifers and enrichment of novel symbionts in the deep terrestrial subsurface.</title>
        <authorList>
            <person name="Probst A.J."/>
            <person name="Ladd B."/>
            <person name="Jarett J.K."/>
            <person name="Geller-Mcgrath D.E."/>
            <person name="Sieber C.M."/>
            <person name="Emerson J.B."/>
            <person name="Anantharaman K."/>
            <person name="Thomas B.C."/>
            <person name="Malmstrom R."/>
            <person name="Stieglmeier M."/>
            <person name="Klingl A."/>
            <person name="Woyke T."/>
            <person name="Ryan C.M."/>
            <person name="Banfield J.F."/>
        </authorList>
    </citation>
    <scope>NUCLEOTIDE SEQUENCE [LARGE SCALE GENOMIC DNA]</scope>
    <source>
        <strain evidence="20">CG10_big_fil_rev_8_21_14_0_10_49_38</strain>
    </source>
</reference>
<dbReference type="SUPFAM" id="SSF53244">
    <property type="entry name" value="MurD-like peptide ligases, peptide-binding domain"/>
    <property type="match status" value="1"/>
</dbReference>